<organism evidence="12">
    <name type="scientific">Niallia circulans</name>
    <name type="common">Bacillus circulans</name>
    <dbReference type="NCBI Taxonomy" id="1397"/>
    <lineage>
        <taxon>Bacteria</taxon>
        <taxon>Bacillati</taxon>
        <taxon>Bacillota</taxon>
        <taxon>Bacilli</taxon>
        <taxon>Bacillales</taxon>
        <taxon>Bacillaceae</taxon>
        <taxon>Niallia</taxon>
    </lineage>
</organism>
<sequence length="514" mass="56804">MNELTQVFQDRRAELANALLEHIQLSFIALFFAVIIAIPIGIYITRHKKVAEGIMGITSVIQTIPSLALLGILIPLFGIGRVPAIIALVAYALLPILRNTYTGIKEVDPSLIEASLAMGMNTRKRLIKVEIPLAMPVIMAGIRTAMVLIVGTATLAALIGAGGLGDIILLGIDRNNTNLILLGAIPAAMLAILFDYLLKKFEQLSYRKVFISVGVISLLSILLIVLPLMRHKEEKIIIAGKLGSEPEILINMYKMLIEEETDLQVELKPGLGKTSFVFQALQSGNIDIYPEFTGTAISEFLNETADSTNQKVVYQQARDGMLERYQMVMLEPMKYNNTYALAVSNDLAKQFGLETISDLKGIENNIHAGFTLEFSDREDGYQGLQALYDLTFPNLVTMEPKLRYVAVESGEINLVDAYSTDSELQQYQLKVLEDDQNLFPPYQGAPLLKEETVEEHPEIVAALNQLAGKITDDEMRAMNYQVNIEGKSPSEVAQGFLEKAGLLPVFNEKPNTKK</sequence>
<dbReference type="EMBL" id="JAGTPX010000015">
    <property type="protein sequence ID" value="MBR8670746.1"/>
    <property type="molecule type" value="Genomic_DNA"/>
</dbReference>
<dbReference type="AlphaFoldDB" id="A0A941GDC3"/>
<accession>A0A941GDC3</accession>
<dbReference type="FunFam" id="1.10.3720.10:FF:000001">
    <property type="entry name" value="Glycine betaine ABC transporter, permease"/>
    <property type="match status" value="1"/>
</dbReference>
<feature type="domain" description="ABC transmembrane type-1" evidence="11">
    <location>
        <begin position="19"/>
        <end position="198"/>
    </location>
</feature>
<protein>
    <submittedName>
        <fullName evidence="12">Osmoprotectant update ABC transporter permease/substrate-binding subunit OpuFB</fullName>
    </submittedName>
</protein>
<proteinExistence type="inferred from homology"/>
<dbReference type="InterPro" id="IPR007210">
    <property type="entry name" value="ABC_Gly_betaine_transp_sub-bd"/>
</dbReference>
<dbReference type="CDD" id="cd13610">
    <property type="entry name" value="PBP2_ChoS"/>
    <property type="match status" value="1"/>
</dbReference>
<comment type="similarity">
    <text evidence="9">In the N-terminal section; belongs to the binding-protein-dependent transport system permease family.</text>
</comment>
<keyword evidence="6 10" id="KW-1133">Transmembrane helix</keyword>
<dbReference type="SUPFAM" id="SSF161098">
    <property type="entry name" value="MetI-like"/>
    <property type="match status" value="1"/>
</dbReference>
<comment type="similarity">
    <text evidence="2">Belongs to the binding-protein-dependent transport system permease family. CysTW subfamily.</text>
</comment>
<dbReference type="PANTHER" id="PTHR30177:SF4">
    <property type="entry name" value="OSMOPROTECTANT IMPORT PERMEASE PROTEIN OSMW"/>
    <property type="match status" value="1"/>
</dbReference>
<evidence type="ECO:0000256" key="9">
    <source>
        <dbReference type="ARBA" id="ARBA00035652"/>
    </source>
</evidence>
<reference evidence="12" key="1">
    <citation type="submission" date="2021-04" db="EMBL/GenBank/DDBJ databases">
        <title>Genomic analysis of electroactive and textile dye degrading Bacillus circulans strain: DC10 isolated from constructed wetland-microbial fuel cells treating textile dye wastewaters.</title>
        <authorList>
            <person name="Patel D.U."/>
            <person name="Desai C.R."/>
        </authorList>
    </citation>
    <scope>NUCLEOTIDE SEQUENCE</scope>
    <source>
        <strain evidence="12">DC10</strain>
    </source>
</reference>
<evidence type="ECO:0000256" key="8">
    <source>
        <dbReference type="ARBA" id="ARBA00035642"/>
    </source>
</evidence>
<dbReference type="SUPFAM" id="SSF53850">
    <property type="entry name" value="Periplasmic binding protein-like II"/>
    <property type="match status" value="1"/>
</dbReference>
<dbReference type="PROSITE" id="PS50928">
    <property type="entry name" value="ABC_TM1"/>
    <property type="match status" value="1"/>
</dbReference>
<feature type="transmembrane region" description="Helical" evidence="10">
    <location>
        <begin position="179"/>
        <end position="197"/>
    </location>
</feature>
<dbReference type="Pfam" id="PF04069">
    <property type="entry name" value="OpuAC"/>
    <property type="match status" value="1"/>
</dbReference>
<keyword evidence="3 10" id="KW-0813">Transport</keyword>
<evidence type="ECO:0000256" key="5">
    <source>
        <dbReference type="ARBA" id="ARBA00022970"/>
    </source>
</evidence>
<evidence type="ECO:0000259" key="11">
    <source>
        <dbReference type="PROSITE" id="PS50928"/>
    </source>
</evidence>
<comment type="subcellular location">
    <subcellularLocation>
        <location evidence="1 10">Cell membrane</location>
        <topology evidence="1 10">Multi-pass membrane protein</topology>
    </subcellularLocation>
</comment>
<dbReference type="PANTHER" id="PTHR30177">
    <property type="entry name" value="GLYCINE BETAINE/L-PROLINE TRANSPORT SYSTEM PERMEASE PROTEIN PROW"/>
    <property type="match status" value="1"/>
</dbReference>
<dbReference type="Gene3D" id="1.10.3720.10">
    <property type="entry name" value="MetI-like"/>
    <property type="match status" value="1"/>
</dbReference>
<name>A0A941GDC3_NIACI</name>
<feature type="transmembrane region" description="Helical" evidence="10">
    <location>
        <begin position="23"/>
        <end position="44"/>
    </location>
</feature>
<dbReference type="InterPro" id="IPR058089">
    <property type="entry name" value="EgtUBC_SBD"/>
</dbReference>
<keyword evidence="7 10" id="KW-0472">Membrane</keyword>
<evidence type="ECO:0000256" key="4">
    <source>
        <dbReference type="ARBA" id="ARBA00022692"/>
    </source>
</evidence>
<feature type="transmembrane region" description="Helical" evidence="10">
    <location>
        <begin position="133"/>
        <end position="159"/>
    </location>
</feature>
<feature type="transmembrane region" description="Helical" evidence="10">
    <location>
        <begin position="56"/>
        <end position="74"/>
    </location>
</feature>
<evidence type="ECO:0000256" key="2">
    <source>
        <dbReference type="ARBA" id="ARBA00007069"/>
    </source>
</evidence>
<evidence type="ECO:0000256" key="7">
    <source>
        <dbReference type="ARBA" id="ARBA00023136"/>
    </source>
</evidence>
<feature type="transmembrane region" description="Helical" evidence="10">
    <location>
        <begin position="80"/>
        <end position="97"/>
    </location>
</feature>
<dbReference type="CDD" id="cd06261">
    <property type="entry name" value="TM_PBP2"/>
    <property type="match status" value="1"/>
</dbReference>
<gene>
    <name evidence="12" type="primary">opuFB</name>
    <name evidence="12" type="ORF">KD144_14480</name>
</gene>
<evidence type="ECO:0000256" key="1">
    <source>
        <dbReference type="ARBA" id="ARBA00004651"/>
    </source>
</evidence>
<comment type="caution">
    <text evidence="12">The sequence shown here is derived from an EMBL/GenBank/DDBJ whole genome shotgun (WGS) entry which is preliminary data.</text>
</comment>
<dbReference type="Gene3D" id="3.40.190.120">
    <property type="entry name" value="Osmoprotection protein (prox), domain 2"/>
    <property type="match status" value="1"/>
</dbReference>
<dbReference type="Gene3D" id="3.40.190.10">
    <property type="entry name" value="Periplasmic binding protein-like II"/>
    <property type="match status" value="1"/>
</dbReference>
<evidence type="ECO:0000256" key="3">
    <source>
        <dbReference type="ARBA" id="ARBA00022448"/>
    </source>
</evidence>
<evidence type="ECO:0000256" key="10">
    <source>
        <dbReference type="RuleBase" id="RU363032"/>
    </source>
</evidence>
<comment type="similarity">
    <text evidence="8">In the C-terminal section; belongs to the OsmX family.</text>
</comment>
<dbReference type="GO" id="GO:0031460">
    <property type="term" value="P:glycine betaine transport"/>
    <property type="evidence" value="ECO:0007669"/>
    <property type="project" value="TreeGrafter"/>
</dbReference>
<dbReference type="Pfam" id="PF00528">
    <property type="entry name" value="BPD_transp_1"/>
    <property type="match status" value="1"/>
</dbReference>
<dbReference type="InterPro" id="IPR035906">
    <property type="entry name" value="MetI-like_sf"/>
</dbReference>
<dbReference type="GO" id="GO:0006865">
    <property type="term" value="P:amino acid transport"/>
    <property type="evidence" value="ECO:0007669"/>
    <property type="project" value="UniProtKB-KW"/>
</dbReference>
<dbReference type="RefSeq" id="WP_212119684.1">
    <property type="nucleotide sequence ID" value="NZ_JAGTPX020000006.1"/>
</dbReference>
<keyword evidence="4 10" id="KW-0812">Transmembrane</keyword>
<dbReference type="InterPro" id="IPR000515">
    <property type="entry name" value="MetI-like"/>
</dbReference>
<dbReference type="GO" id="GO:0043190">
    <property type="term" value="C:ATP-binding cassette (ABC) transporter complex"/>
    <property type="evidence" value="ECO:0007669"/>
    <property type="project" value="InterPro"/>
</dbReference>
<feature type="transmembrane region" description="Helical" evidence="10">
    <location>
        <begin position="209"/>
        <end position="229"/>
    </location>
</feature>
<keyword evidence="5" id="KW-0029">Amino-acid transport</keyword>
<evidence type="ECO:0000313" key="12">
    <source>
        <dbReference type="EMBL" id="MBR8670746.1"/>
    </source>
</evidence>
<dbReference type="GO" id="GO:0022857">
    <property type="term" value="F:transmembrane transporter activity"/>
    <property type="evidence" value="ECO:0007669"/>
    <property type="project" value="InterPro"/>
</dbReference>
<dbReference type="InterPro" id="IPR051204">
    <property type="entry name" value="ABC_transp_perm/SBD"/>
</dbReference>
<evidence type="ECO:0000256" key="6">
    <source>
        <dbReference type="ARBA" id="ARBA00022989"/>
    </source>
</evidence>